<dbReference type="Proteomes" id="UP001161065">
    <property type="component" value="Unassembled WGS sequence"/>
</dbReference>
<evidence type="ECO:0000256" key="1">
    <source>
        <dbReference type="SAM" id="Coils"/>
    </source>
</evidence>
<dbReference type="EMBL" id="JAOCEK010000002">
    <property type="protein sequence ID" value="MDH1333265.1"/>
    <property type="molecule type" value="Genomic_DNA"/>
</dbReference>
<proteinExistence type="predicted"/>
<protein>
    <submittedName>
        <fullName evidence="3">Tape measure protein</fullName>
    </submittedName>
</protein>
<evidence type="ECO:0000259" key="2">
    <source>
        <dbReference type="Pfam" id="PF20155"/>
    </source>
</evidence>
<feature type="domain" description="Tape measure protein N-terminal" evidence="2">
    <location>
        <begin position="223"/>
        <end position="415"/>
    </location>
</feature>
<sequence length="1069" mass="112345">MTDKQISLQIDTGVSGRESIVGLADDLENVAKVLEGEVSAEARTAAARLRELAQQDAAITTFTKLETEAKSSAASLRQAETEAKNYGRQISALGPPTEKEAAALRQLNAAADSARSTFDLQKQALSQAQGELQRFGIAGQNAQQAQQRLRQEVDKVRESVQSLVPAHQAAADGAQGAGASMVRTHRQIGDGVESISKQLDRLQKFYVGLQSLIGLKNVALDLAATADQANNLQARMKLVTGEGQNFTQSWEGVTEVALRTHSALEDTGVLFSRIAQAGRDAGLSAEKASLQSLSLTETINQAVQIGGSSAEASSAAITQLIQGLQSGVLRGEEFNSVMEQAPRLARALADGLGVTTGELRKMAESGLLTTQTVIAALQGQSAAVAAEFQRLPPTVGRAMQDLSTQWSLYVQKVDQANGASAAAAKAIQLLANNLQSIAGLLMDLGQAAAAFTALRLAQHFLGIGQATQVAATGIAAANAQLVATQAAAAGAAASTSRFAAVMGGLKTFTLVGIVSNIKDIGTWIGESAAKLAGYRDRTEELEKADKAAAAAARELAAARAAEAQKTQDAADKLFDLSKAARNSVAEFEQLTKSGKASADALKSVTEGFDLTKIQGIKDFAATLDKLGETAKITASETEAAWAKALSGKDLAVFEANARAAFLGSSREAERLAQLTDAVLTEAIKRAGLEYDVLRGNIAAASRSAINDTQALIDQMDKLKQEGVDTGRVLNASFSKAIESADSEVALKAIREQIESVRGALGQPLADGLLDQAKKKADALKDALDAATPGINSVREAFKQLGITSDETLKKTAADAKAAYDVLRDSGTASAREMGEAFKKSADAAIAANKGIAPAWVQAEAAMRGYEVAVDSAGRATLRLKGSVDDSAGSHNRAANAIDLHRTALERLNAEREREIAAQEKANELATRELQLQDAKRRAGTIQSLDAVPSFESQAQADAWLQEKQRQYQRDNPFTTNSNGALGNMGMDLLMSEWRAEVDAMTLRNTMKGNGNAETSSKTPLEAMASRQISTINLQLNGQPYGQVSTDPAGAASLNQFLGELSRQKGASSS</sequence>
<organism evidence="3 4">
    <name type="scientific">Comamonas thiooxydans</name>
    <dbReference type="NCBI Taxonomy" id="363952"/>
    <lineage>
        <taxon>Bacteria</taxon>
        <taxon>Pseudomonadati</taxon>
        <taxon>Pseudomonadota</taxon>
        <taxon>Betaproteobacteria</taxon>
        <taxon>Burkholderiales</taxon>
        <taxon>Comamonadaceae</taxon>
        <taxon>Comamonas</taxon>
    </lineage>
</organism>
<evidence type="ECO:0000313" key="4">
    <source>
        <dbReference type="Proteomes" id="UP001161065"/>
    </source>
</evidence>
<dbReference type="RefSeq" id="WP_280006987.1">
    <property type="nucleotide sequence ID" value="NZ_JAOCEK010000002.1"/>
</dbReference>
<comment type="caution">
    <text evidence="3">The sequence shown here is derived from an EMBL/GenBank/DDBJ whole genome shotgun (WGS) entry which is preliminary data.</text>
</comment>
<accession>A0AA42PXD4</accession>
<reference evidence="3" key="1">
    <citation type="submission" date="2022-09" db="EMBL/GenBank/DDBJ databases">
        <title>Intensive care unit water sources are persistently colonized with multi-drug resistant bacteria and are the site of extensive horizontal gene transfer of antibiotic resistance genes.</title>
        <authorList>
            <person name="Diorio-Toth L."/>
        </authorList>
    </citation>
    <scope>NUCLEOTIDE SEQUENCE</scope>
    <source>
        <strain evidence="3">GD03832</strain>
    </source>
</reference>
<name>A0AA42PXD4_9BURK</name>
<keyword evidence="1" id="KW-0175">Coiled coil</keyword>
<evidence type="ECO:0000313" key="3">
    <source>
        <dbReference type="EMBL" id="MDH1333265.1"/>
    </source>
</evidence>
<dbReference type="NCBIfam" id="TIGR02675">
    <property type="entry name" value="tape_meas_nterm"/>
    <property type="match status" value="1"/>
</dbReference>
<dbReference type="InterPro" id="IPR013491">
    <property type="entry name" value="Tape_meas_N"/>
</dbReference>
<dbReference type="AlphaFoldDB" id="A0AA42PXD4"/>
<feature type="coiled-coil region" evidence="1">
    <location>
        <begin position="890"/>
        <end position="937"/>
    </location>
</feature>
<gene>
    <name evidence="3" type="ORF">N5D63_03785</name>
</gene>
<dbReference type="Pfam" id="PF20155">
    <property type="entry name" value="TMP_3"/>
    <property type="match status" value="1"/>
</dbReference>